<comment type="caution">
    <text evidence="1">The sequence shown here is derived from an EMBL/GenBank/DDBJ whole genome shotgun (WGS) entry which is preliminary data.</text>
</comment>
<sequence>MLKINYIYILIAFSCCKPDPLVFITNNAYLQFAFRDSLKSTDIAEVYLDSMIYSFGAVPNHIDEAVVAIPIKLIGQPQSQDRRYNVRVQHCCENGLEDGIRISETILRSNSSSDTLFLTVSRSLVHKEDFVNIDLYLDNSEGFTNESVISRHFRCKFTEKLLEPDWWFSWRSKFGQFHQEVYRKWIEIYYPGSDPSDPVGKDKRGYCWYNMPSTTAFNEVPVTFYYIQRLRAYFEQNIVYPDGNINEQRILLPRL</sequence>
<dbReference type="EMBL" id="SNZV01000011">
    <property type="protein sequence ID" value="TDS08905.1"/>
    <property type="molecule type" value="Genomic_DNA"/>
</dbReference>
<dbReference type="InterPro" id="IPR032299">
    <property type="entry name" value="DUF4843"/>
</dbReference>
<proteinExistence type="predicted"/>
<gene>
    <name evidence="1" type="ORF">B0I21_11134</name>
</gene>
<dbReference type="Pfam" id="PF16132">
    <property type="entry name" value="DUF4843"/>
    <property type="match status" value="1"/>
</dbReference>
<evidence type="ECO:0000313" key="1">
    <source>
        <dbReference type="EMBL" id="TDS08905.1"/>
    </source>
</evidence>
<evidence type="ECO:0000313" key="2">
    <source>
        <dbReference type="Proteomes" id="UP000294752"/>
    </source>
</evidence>
<dbReference type="AlphaFoldDB" id="A0A4R7CS72"/>
<dbReference type="Proteomes" id="UP000294752">
    <property type="component" value="Unassembled WGS sequence"/>
</dbReference>
<dbReference type="PROSITE" id="PS51257">
    <property type="entry name" value="PROKAR_LIPOPROTEIN"/>
    <property type="match status" value="1"/>
</dbReference>
<reference evidence="1 2" key="1">
    <citation type="submission" date="2019-03" db="EMBL/GenBank/DDBJ databases">
        <title>Genomic Encyclopedia of Type Strains, Phase III (KMG-III): the genomes of soil and plant-associated and newly described type strains.</title>
        <authorList>
            <person name="Whitman W."/>
        </authorList>
    </citation>
    <scope>NUCLEOTIDE SEQUENCE [LARGE SCALE GENOMIC DNA]</scope>
    <source>
        <strain evidence="1 2">CGMCC 1.12801</strain>
    </source>
</reference>
<organism evidence="1 2">
    <name type="scientific">Sphingobacterium paludis</name>
    <dbReference type="NCBI Taxonomy" id="1476465"/>
    <lineage>
        <taxon>Bacteria</taxon>
        <taxon>Pseudomonadati</taxon>
        <taxon>Bacteroidota</taxon>
        <taxon>Sphingobacteriia</taxon>
        <taxon>Sphingobacteriales</taxon>
        <taxon>Sphingobacteriaceae</taxon>
        <taxon>Sphingobacterium</taxon>
    </lineage>
</organism>
<name>A0A4R7CS72_9SPHI</name>
<protein>
    <submittedName>
        <fullName evidence="1">Uncharacterized protein DUF4843</fullName>
    </submittedName>
</protein>
<keyword evidence="2" id="KW-1185">Reference proteome</keyword>
<accession>A0A4R7CS72</accession>